<dbReference type="RefSeq" id="WP_307204840.1">
    <property type="nucleotide sequence ID" value="NZ_JAUSSU010000005.1"/>
</dbReference>
<dbReference type="Proteomes" id="UP001229346">
    <property type="component" value="Unassembled WGS sequence"/>
</dbReference>
<proteinExistence type="predicted"/>
<keyword evidence="11" id="KW-1185">Reference proteome</keyword>
<keyword evidence="4" id="KW-0808">Transferase</keyword>
<feature type="transmembrane region" description="Helical" evidence="8">
    <location>
        <begin position="352"/>
        <end position="371"/>
    </location>
</feature>
<gene>
    <name evidence="10" type="ORF">J2T15_003070</name>
</gene>
<dbReference type="InterPro" id="IPR050297">
    <property type="entry name" value="LipidA_mod_glycosyltrf_83"/>
</dbReference>
<keyword evidence="5 8" id="KW-0812">Transmembrane</keyword>
<evidence type="ECO:0000256" key="4">
    <source>
        <dbReference type="ARBA" id="ARBA00022679"/>
    </source>
</evidence>
<feature type="transmembrane region" description="Helical" evidence="8">
    <location>
        <begin position="326"/>
        <end position="345"/>
    </location>
</feature>
<dbReference type="EMBL" id="JAUSSU010000005">
    <property type="protein sequence ID" value="MDQ0113629.1"/>
    <property type="molecule type" value="Genomic_DNA"/>
</dbReference>
<keyword evidence="7 8" id="KW-0472">Membrane</keyword>
<evidence type="ECO:0000256" key="7">
    <source>
        <dbReference type="ARBA" id="ARBA00023136"/>
    </source>
</evidence>
<comment type="caution">
    <text evidence="10">The sequence shown here is derived from an EMBL/GenBank/DDBJ whole genome shotgun (WGS) entry which is preliminary data.</text>
</comment>
<dbReference type="PANTHER" id="PTHR33908:SF11">
    <property type="entry name" value="MEMBRANE PROTEIN"/>
    <property type="match status" value="1"/>
</dbReference>
<dbReference type="Pfam" id="PF13231">
    <property type="entry name" value="PMT_2"/>
    <property type="match status" value="1"/>
</dbReference>
<comment type="subcellular location">
    <subcellularLocation>
        <location evidence="1">Cell membrane</location>
        <topology evidence="1">Multi-pass membrane protein</topology>
    </subcellularLocation>
</comment>
<keyword evidence="3" id="KW-0328">Glycosyltransferase</keyword>
<evidence type="ECO:0000313" key="11">
    <source>
        <dbReference type="Proteomes" id="UP001229346"/>
    </source>
</evidence>
<feature type="transmembrane region" description="Helical" evidence="8">
    <location>
        <begin position="92"/>
        <end position="113"/>
    </location>
</feature>
<evidence type="ECO:0000256" key="5">
    <source>
        <dbReference type="ARBA" id="ARBA00022692"/>
    </source>
</evidence>
<feature type="transmembrane region" description="Helical" evidence="8">
    <location>
        <begin position="169"/>
        <end position="197"/>
    </location>
</feature>
<evidence type="ECO:0000259" key="9">
    <source>
        <dbReference type="Pfam" id="PF13231"/>
    </source>
</evidence>
<protein>
    <submittedName>
        <fullName evidence="10">4-amino-4-deoxy-L-arabinose transferase-like glycosyltransferase</fullName>
    </submittedName>
</protein>
<keyword evidence="2" id="KW-1003">Cell membrane</keyword>
<dbReference type="PANTHER" id="PTHR33908">
    <property type="entry name" value="MANNOSYLTRANSFERASE YKCB-RELATED"/>
    <property type="match status" value="1"/>
</dbReference>
<feature type="transmembrane region" description="Helical" evidence="8">
    <location>
        <begin position="7"/>
        <end position="25"/>
    </location>
</feature>
<dbReference type="InterPro" id="IPR038731">
    <property type="entry name" value="RgtA/B/C-like"/>
</dbReference>
<organism evidence="10 11">
    <name type="scientific">Paenibacillus harenae</name>
    <dbReference type="NCBI Taxonomy" id="306543"/>
    <lineage>
        <taxon>Bacteria</taxon>
        <taxon>Bacillati</taxon>
        <taxon>Bacillota</taxon>
        <taxon>Bacilli</taxon>
        <taxon>Bacillales</taxon>
        <taxon>Paenibacillaceae</taxon>
        <taxon>Paenibacillus</taxon>
    </lineage>
</organism>
<feature type="domain" description="Glycosyltransferase RgtA/B/C/D-like" evidence="9">
    <location>
        <begin position="92"/>
        <end position="228"/>
    </location>
</feature>
<sequence>MNQSRAKWYWSAIAVIFMAGAFLRFDFVAASTHSMKNHDTKYYNLMVQQLLEEGIYAYKDEQPNAKVTPGFPLFLAGIYKAVDYKQHDPFPYVRYIQVLLSLATMAFIFRLAYRQLGRSQALIALVLAAVYPPFVYANGAILTEVLATFLLVLYVTLQLRSYEKLSLPWSLAAGAALGALVLTRPEFLPVALLFVVFYGWKLKQSRKKVLTVFGMTMLVFAVLMSPWWVRNMVTFDKFILLSTMENPLYAGTFEYKNYENTIVPIHAKAEDSQTEVAKERIIYGFKHFPLTFLGWYTVGKLVYLYGPVYTGTGHDPWYTIIPMNGLPLHFLIMLLGALGTIYALLRYRRSQPLLLFIALLVVSMTALRLIYVAEARYTFTLIPLILLLSADTAKRLYDWFAQKYGKQKRVAAPSDESTSLKH</sequence>
<evidence type="ECO:0000256" key="8">
    <source>
        <dbReference type="SAM" id="Phobius"/>
    </source>
</evidence>
<reference evidence="10 11" key="1">
    <citation type="submission" date="2023-07" db="EMBL/GenBank/DDBJ databases">
        <title>Sorghum-associated microbial communities from plants grown in Nebraska, USA.</title>
        <authorList>
            <person name="Schachtman D."/>
        </authorList>
    </citation>
    <scope>NUCLEOTIDE SEQUENCE [LARGE SCALE GENOMIC DNA]</scope>
    <source>
        <strain evidence="10 11">CC482</strain>
    </source>
</reference>
<accession>A0ABT9U1Y3</accession>
<feature type="transmembrane region" description="Helical" evidence="8">
    <location>
        <begin position="134"/>
        <end position="157"/>
    </location>
</feature>
<evidence type="ECO:0000313" key="10">
    <source>
        <dbReference type="EMBL" id="MDQ0113629.1"/>
    </source>
</evidence>
<name>A0ABT9U1Y3_PAEHA</name>
<evidence type="ECO:0000256" key="6">
    <source>
        <dbReference type="ARBA" id="ARBA00022989"/>
    </source>
</evidence>
<keyword evidence="6 8" id="KW-1133">Transmembrane helix</keyword>
<evidence type="ECO:0000256" key="2">
    <source>
        <dbReference type="ARBA" id="ARBA00022475"/>
    </source>
</evidence>
<evidence type="ECO:0000256" key="3">
    <source>
        <dbReference type="ARBA" id="ARBA00022676"/>
    </source>
</evidence>
<feature type="transmembrane region" description="Helical" evidence="8">
    <location>
        <begin position="209"/>
        <end position="229"/>
    </location>
</feature>
<evidence type="ECO:0000256" key="1">
    <source>
        <dbReference type="ARBA" id="ARBA00004651"/>
    </source>
</evidence>